<accession>A0A7J7FX25</accession>
<evidence type="ECO:0000259" key="1">
    <source>
        <dbReference type="Pfam" id="PF13456"/>
    </source>
</evidence>
<comment type="caution">
    <text evidence="2">The sequence shown here is derived from an EMBL/GenBank/DDBJ whole genome shotgun (WGS) entry which is preliminary data.</text>
</comment>
<organism evidence="2 3">
    <name type="scientific">Camellia sinensis</name>
    <name type="common">Tea plant</name>
    <name type="synonym">Thea sinensis</name>
    <dbReference type="NCBI Taxonomy" id="4442"/>
    <lineage>
        <taxon>Eukaryota</taxon>
        <taxon>Viridiplantae</taxon>
        <taxon>Streptophyta</taxon>
        <taxon>Embryophyta</taxon>
        <taxon>Tracheophyta</taxon>
        <taxon>Spermatophyta</taxon>
        <taxon>Magnoliopsida</taxon>
        <taxon>eudicotyledons</taxon>
        <taxon>Gunneridae</taxon>
        <taxon>Pentapetalae</taxon>
        <taxon>asterids</taxon>
        <taxon>Ericales</taxon>
        <taxon>Theaceae</taxon>
        <taxon>Camellia</taxon>
    </lineage>
</organism>
<evidence type="ECO:0000313" key="3">
    <source>
        <dbReference type="Proteomes" id="UP000593564"/>
    </source>
</evidence>
<name>A0A7J7FX25_CAMSI</name>
<gene>
    <name evidence="2" type="ORF">HYC85_027707</name>
</gene>
<dbReference type="EMBL" id="JACBKZ010000014">
    <property type="protein sequence ID" value="KAF5931536.1"/>
    <property type="molecule type" value="Genomic_DNA"/>
</dbReference>
<dbReference type="AlphaFoldDB" id="A0A7J7FX25"/>
<dbReference type="InterPro" id="IPR036397">
    <property type="entry name" value="RNaseH_sf"/>
</dbReference>
<dbReference type="InterPro" id="IPR002156">
    <property type="entry name" value="RNaseH_domain"/>
</dbReference>
<dbReference type="InterPro" id="IPR053151">
    <property type="entry name" value="RNase_H-like"/>
</dbReference>
<dbReference type="CDD" id="cd06222">
    <property type="entry name" value="RNase_H_like"/>
    <property type="match status" value="1"/>
</dbReference>
<evidence type="ECO:0000313" key="2">
    <source>
        <dbReference type="EMBL" id="KAF5931536.1"/>
    </source>
</evidence>
<dbReference type="Pfam" id="PF13456">
    <property type="entry name" value="RVT_3"/>
    <property type="match status" value="1"/>
</dbReference>
<feature type="domain" description="RNase H type-1" evidence="1">
    <location>
        <begin position="29"/>
        <end position="86"/>
    </location>
</feature>
<dbReference type="SUPFAM" id="SSF53098">
    <property type="entry name" value="Ribonuclease H-like"/>
    <property type="match status" value="1"/>
</dbReference>
<dbReference type="PANTHER" id="PTHR47723:SF19">
    <property type="entry name" value="POLYNUCLEOTIDYL TRANSFERASE, RIBONUCLEASE H-LIKE SUPERFAMILY PROTEIN"/>
    <property type="match status" value="1"/>
</dbReference>
<dbReference type="InterPro" id="IPR012337">
    <property type="entry name" value="RNaseH-like_sf"/>
</dbReference>
<dbReference type="InterPro" id="IPR044730">
    <property type="entry name" value="RNase_H-like_dom_plant"/>
</dbReference>
<dbReference type="PANTHER" id="PTHR47723">
    <property type="entry name" value="OS05G0353850 PROTEIN"/>
    <property type="match status" value="1"/>
</dbReference>
<sequence>MAQIFLGKKLGNNGLIRRDPPPPGWLKMNVDGSLAGNPGMAVIGGLIRDHSGMWVMGFCQKVGWASAIKAEIWALWQGINIAWSQGS</sequence>
<dbReference type="GO" id="GO:0003676">
    <property type="term" value="F:nucleic acid binding"/>
    <property type="evidence" value="ECO:0007669"/>
    <property type="project" value="InterPro"/>
</dbReference>
<dbReference type="GO" id="GO:0004523">
    <property type="term" value="F:RNA-DNA hybrid ribonuclease activity"/>
    <property type="evidence" value="ECO:0007669"/>
    <property type="project" value="InterPro"/>
</dbReference>
<proteinExistence type="predicted"/>
<protein>
    <recommendedName>
        <fullName evidence="1">RNase H type-1 domain-containing protein</fullName>
    </recommendedName>
</protein>
<dbReference type="Proteomes" id="UP000593564">
    <property type="component" value="Unassembled WGS sequence"/>
</dbReference>
<reference evidence="3" key="1">
    <citation type="journal article" date="2020" name="Nat. Commun.">
        <title>Genome assembly of wild tea tree DASZ reveals pedigree and selection history of tea varieties.</title>
        <authorList>
            <person name="Zhang W."/>
            <person name="Zhang Y."/>
            <person name="Qiu H."/>
            <person name="Guo Y."/>
            <person name="Wan H."/>
            <person name="Zhang X."/>
            <person name="Scossa F."/>
            <person name="Alseekh S."/>
            <person name="Zhang Q."/>
            <person name="Wang P."/>
            <person name="Xu L."/>
            <person name="Schmidt M.H."/>
            <person name="Jia X."/>
            <person name="Li D."/>
            <person name="Zhu A."/>
            <person name="Guo F."/>
            <person name="Chen W."/>
            <person name="Ni D."/>
            <person name="Usadel B."/>
            <person name="Fernie A.R."/>
            <person name="Wen W."/>
        </authorList>
    </citation>
    <scope>NUCLEOTIDE SEQUENCE [LARGE SCALE GENOMIC DNA]</scope>
    <source>
        <strain evidence="3">cv. G240</strain>
    </source>
</reference>
<reference evidence="2 3" key="2">
    <citation type="submission" date="2020-07" db="EMBL/GenBank/DDBJ databases">
        <title>Genome assembly of wild tea tree DASZ reveals pedigree and selection history of tea varieties.</title>
        <authorList>
            <person name="Zhang W."/>
        </authorList>
    </citation>
    <scope>NUCLEOTIDE SEQUENCE [LARGE SCALE GENOMIC DNA]</scope>
    <source>
        <strain evidence="3">cv. G240</strain>
        <tissue evidence="2">Leaf</tissue>
    </source>
</reference>
<dbReference type="Gene3D" id="3.30.420.10">
    <property type="entry name" value="Ribonuclease H-like superfamily/Ribonuclease H"/>
    <property type="match status" value="1"/>
</dbReference>
<keyword evidence="3" id="KW-1185">Reference proteome</keyword>